<dbReference type="EMBL" id="CP035806">
    <property type="protein sequence ID" value="QBE48760.1"/>
    <property type="molecule type" value="Genomic_DNA"/>
</dbReference>
<gene>
    <name evidence="2" type="ORF">EVS81_07875</name>
</gene>
<feature type="region of interest" description="Disordered" evidence="1">
    <location>
        <begin position="64"/>
        <end position="87"/>
    </location>
</feature>
<dbReference type="OrthoDB" id="10002921at2"/>
<dbReference type="KEGG" id="ltr:EVS81_07875"/>
<dbReference type="AlphaFoldDB" id="A0A4P6KF42"/>
<name>A0A4P6KF42_9MICO</name>
<protein>
    <submittedName>
        <fullName evidence="2">Uncharacterized protein</fullName>
    </submittedName>
</protein>
<keyword evidence="3" id="KW-1185">Reference proteome</keyword>
<accession>A0A4P6KF42</accession>
<sequence length="87" mass="9756">MSKPAPRRYVDIIIAADQADAKAYADKHGHWPYFAVTPRSIIGARGRTGPVYATRKARLHPAYERMRDESAPAGATLPRRARDRRIA</sequence>
<proteinExistence type="predicted"/>
<evidence type="ECO:0000256" key="1">
    <source>
        <dbReference type="SAM" id="MobiDB-lite"/>
    </source>
</evidence>
<reference evidence="2 3" key="1">
    <citation type="submission" date="2019-02" db="EMBL/GenBank/DDBJ databases">
        <authorList>
            <person name="Sun L."/>
            <person name="Pan D."/>
            <person name="Wu X."/>
        </authorList>
    </citation>
    <scope>NUCLEOTIDE SEQUENCE [LARGE SCALE GENOMIC DNA]</scope>
    <source>
        <strain evidence="2 3">JW-1</strain>
    </source>
</reference>
<evidence type="ECO:0000313" key="2">
    <source>
        <dbReference type="EMBL" id="QBE48760.1"/>
    </source>
</evidence>
<dbReference type="RefSeq" id="WP_130109895.1">
    <property type="nucleotide sequence ID" value="NZ_CP035806.1"/>
</dbReference>
<evidence type="ECO:0000313" key="3">
    <source>
        <dbReference type="Proteomes" id="UP000289260"/>
    </source>
</evidence>
<dbReference type="Proteomes" id="UP000289260">
    <property type="component" value="Chromosome"/>
</dbReference>
<organism evidence="2 3">
    <name type="scientific">Leucobacter triazinivorans</name>
    <dbReference type="NCBI Taxonomy" id="1784719"/>
    <lineage>
        <taxon>Bacteria</taxon>
        <taxon>Bacillati</taxon>
        <taxon>Actinomycetota</taxon>
        <taxon>Actinomycetes</taxon>
        <taxon>Micrococcales</taxon>
        <taxon>Microbacteriaceae</taxon>
        <taxon>Leucobacter</taxon>
    </lineage>
</organism>